<evidence type="ECO:0008006" key="3">
    <source>
        <dbReference type="Google" id="ProtNLM"/>
    </source>
</evidence>
<proteinExistence type="inferred from homology"/>
<dbReference type="Pfam" id="PF05811">
    <property type="entry name" value="DUF842"/>
    <property type="match status" value="1"/>
</dbReference>
<dbReference type="PANTHER" id="PTHR21096:SF0">
    <property type="entry name" value="PROTEIN FAM136A"/>
    <property type="match status" value="1"/>
</dbReference>
<dbReference type="EMBL" id="GECZ01019248">
    <property type="protein sequence ID" value="JAS50521.1"/>
    <property type="molecule type" value="Transcribed_RNA"/>
</dbReference>
<evidence type="ECO:0000313" key="2">
    <source>
        <dbReference type="EMBL" id="JAS50521.1"/>
    </source>
</evidence>
<gene>
    <name evidence="2" type="ORF">g.19859</name>
</gene>
<protein>
    <recommendedName>
        <fullName evidence="3">Protein FAM136A</fullName>
    </recommendedName>
</protein>
<reference evidence="2" key="1">
    <citation type="submission" date="2015-11" db="EMBL/GenBank/DDBJ databases">
        <title>De novo transcriptome assembly of four potential Pierce s Disease insect vectors from Arizona vineyards.</title>
        <authorList>
            <person name="Tassone E.E."/>
        </authorList>
    </citation>
    <scope>NUCLEOTIDE SEQUENCE</scope>
</reference>
<comment type="similarity">
    <text evidence="1">Belongs to the FAM136 family.</text>
</comment>
<dbReference type="PANTHER" id="PTHR21096">
    <property type="entry name" value="PROTEIN FAM136A"/>
    <property type="match status" value="1"/>
</dbReference>
<dbReference type="AlphaFoldDB" id="A0A1B6FK19"/>
<dbReference type="GO" id="GO:0005737">
    <property type="term" value="C:cytoplasm"/>
    <property type="evidence" value="ECO:0007669"/>
    <property type="project" value="TreeGrafter"/>
</dbReference>
<sequence length="160" mass="18662">MAQEQIIKIENALTKSLNEIDKLYTRKIQGDMHRCAAQCCDRTSDSIEHVYNCIKMCSSDFDKVQRYLQAEYNQFQNRLQRCVLQCSDEIVDKMGLSPSTSDMARYNRQYDTCVIACANKHIDLIPGFMKRMEEVLKKKAYLTFHVDDDDPKSFKEPTLL</sequence>
<name>A0A1B6FK19_9HEMI</name>
<dbReference type="InterPro" id="IPR008560">
    <property type="entry name" value="DUF842_euk"/>
</dbReference>
<evidence type="ECO:0000256" key="1">
    <source>
        <dbReference type="ARBA" id="ARBA00009952"/>
    </source>
</evidence>
<organism evidence="2">
    <name type="scientific">Cuerna arida</name>
    <dbReference type="NCBI Taxonomy" id="1464854"/>
    <lineage>
        <taxon>Eukaryota</taxon>
        <taxon>Metazoa</taxon>
        <taxon>Ecdysozoa</taxon>
        <taxon>Arthropoda</taxon>
        <taxon>Hexapoda</taxon>
        <taxon>Insecta</taxon>
        <taxon>Pterygota</taxon>
        <taxon>Neoptera</taxon>
        <taxon>Paraneoptera</taxon>
        <taxon>Hemiptera</taxon>
        <taxon>Auchenorrhyncha</taxon>
        <taxon>Membracoidea</taxon>
        <taxon>Cicadellidae</taxon>
        <taxon>Cicadellinae</taxon>
        <taxon>Proconiini</taxon>
        <taxon>Cuerna</taxon>
    </lineage>
</organism>
<accession>A0A1B6FK19</accession>